<dbReference type="Pfam" id="PF16026">
    <property type="entry name" value="MIEAP"/>
    <property type="match status" value="1"/>
</dbReference>
<protein>
    <recommendedName>
        <fullName evidence="3">Mitochondria-eating protein C-terminal domain-containing protein</fullName>
    </recommendedName>
</protein>
<feature type="coiled-coil region" evidence="1">
    <location>
        <begin position="3"/>
        <end position="30"/>
    </location>
</feature>
<feature type="domain" description="Mitochondria-eating protein C-terminal" evidence="3">
    <location>
        <begin position="135"/>
        <end position="221"/>
    </location>
</feature>
<name>A0ABN8MD41_9CNID</name>
<evidence type="ECO:0000313" key="4">
    <source>
        <dbReference type="EMBL" id="CAH3027586.1"/>
    </source>
</evidence>
<accession>A0ABN8MD41</accession>
<feature type="compositionally biased region" description="Polar residues" evidence="2">
    <location>
        <begin position="41"/>
        <end position="52"/>
    </location>
</feature>
<reference evidence="4 5" key="1">
    <citation type="submission" date="2022-05" db="EMBL/GenBank/DDBJ databases">
        <authorList>
            <consortium name="Genoscope - CEA"/>
            <person name="William W."/>
        </authorList>
    </citation>
    <scope>NUCLEOTIDE SEQUENCE [LARGE SCALE GENOMIC DNA]</scope>
</reference>
<feature type="non-terminal residue" evidence="4">
    <location>
        <position position="1"/>
    </location>
</feature>
<keyword evidence="1" id="KW-0175">Coiled coil</keyword>
<proteinExistence type="predicted"/>
<evidence type="ECO:0000313" key="5">
    <source>
        <dbReference type="Proteomes" id="UP001159427"/>
    </source>
</evidence>
<feature type="compositionally biased region" description="Basic and acidic residues" evidence="2">
    <location>
        <begin position="30"/>
        <end position="40"/>
    </location>
</feature>
<keyword evidence="5" id="KW-1185">Reference proteome</keyword>
<dbReference type="InterPro" id="IPR031981">
    <property type="entry name" value="MIEAP_C"/>
</dbReference>
<evidence type="ECO:0000256" key="1">
    <source>
        <dbReference type="SAM" id="Coils"/>
    </source>
</evidence>
<comment type="caution">
    <text evidence="4">The sequence shown here is derived from an EMBL/GenBank/DDBJ whole genome shotgun (WGS) entry which is preliminary data.</text>
</comment>
<evidence type="ECO:0000259" key="3">
    <source>
        <dbReference type="Pfam" id="PF16026"/>
    </source>
</evidence>
<dbReference type="Proteomes" id="UP001159427">
    <property type="component" value="Unassembled WGS sequence"/>
</dbReference>
<evidence type="ECO:0000256" key="2">
    <source>
        <dbReference type="SAM" id="MobiDB-lite"/>
    </source>
</evidence>
<sequence>QEIQKVRQALFEKERELERLKERHAAIAERRVRSDQRKSENTQSTNRQSQLESEYVSEFKDGARVDAVEVITKRASRFETKRSVSDYLKFCRLACFIFEVRGLWYTNVLEVKRAIEKKWRRDNGILPSYNSTVIFSLDDYIKYCTKFSWCMVSQVPPLEIEYKDEVFNSRTHVLSQAFSFREDHGPAHHQRHPTARRTIVCYLWPTLQDCEKKVLAKGEVILSQR</sequence>
<organism evidence="4 5">
    <name type="scientific">Porites evermanni</name>
    <dbReference type="NCBI Taxonomy" id="104178"/>
    <lineage>
        <taxon>Eukaryota</taxon>
        <taxon>Metazoa</taxon>
        <taxon>Cnidaria</taxon>
        <taxon>Anthozoa</taxon>
        <taxon>Hexacorallia</taxon>
        <taxon>Scleractinia</taxon>
        <taxon>Fungiina</taxon>
        <taxon>Poritidae</taxon>
        <taxon>Porites</taxon>
    </lineage>
</organism>
<gene>
    <name evidence="4" type="ORF">PEVE_00031967</name>
</gene>
<feature type="region of interest" description="Disordered" evidence="2">
    <location>
        <begin position="30"/>
        <end position="53"/>
    </location>
</feature>
<dbReference type="EMBL" id="CALNXI010000461">
    <property type="protein sequence ID" value="CAH3027586.1"/>
    <property type="molecule type" value="Genomic_DNA"/>
</dbReference>